<dbReference type="eggNOG" id="COG1136">
    <property type="taxonomic scope" value="Bacteria"/>
</dbReference>
<sequence>MQNLNGNPAPTLTSDRDRVLIRLESIFKVYGSGDAEVRALSGVDLTIAAGEYCAIMGASGSGKSTMMNMIGCLDRPTSGRYYLDGEDVAQLSEEQLAHIRNRKIGFVFQQFHLLPQMTALENVMLPMVYANVPTTERRQRAELALEQVGLGHRLHNKPNQLSGGQQQRVAIARAIVNQPLLLLADEPTGALDTQTTHEILSIFTSLNAQGMTVVMVTHEPDVARCTHRVIWFRDGKVIHSHLNPADLQAVAT</sequence>
<dbReference type="GO" id="GO:0098796">
    <property type="term" value="C:membrane protein complex"/>
    <property type="evidence" value="ECO:0007669"/>
    <property type="project" value="UniProtKB-ARBA"/>
</dbReference>
<reference evidence="5" key="1">
    <citation type="submission" date="2009-01" db="EMBL/GenBank/DDBJ databases">
        <title>Complete sequence of chromosome Cyanothece sp. PCC 7425.</title>
        <authorList>
            <consortium name="US DOE Joint Genome Institute"/>
            <person name="Lucas S."/>
            <person name="Copeland A."/>
            <person name="Lapidus A."/>
            <person name="Glavina del Rio T."/>
            <person name="Dalin E."/>
            <person name="Tice H."/>
            <person name="Bruce D."/>
            <person name="Goodwin L."/>
            <person name="Pitluck S."/>
            <person name="Sims D."/>
            <person name="Meineke L."/>
            <person name="Brettin T."/>
            <person name="Detter J.C."/>
            <person name="Han C."/>
            <person name="Larimer F."/>
            <person name="Land M."/>
            <person name="Hauser L."/>
            <person name="Kyrpides N."/>
            <person name="Ovchinnikova G."/>
            <person name="Liberton M."/>
            <person name="Stoeckel J."/>
            <person name="Banerjee A."/>
            <person name="Singh A."/>
            <person name="Page L."/>
            <person name="Sato H."/>
            <person name="Zhao L."/>
            <person name="Sherman L."/>
            <person name="Pakrasi H."/>
            <person name="Richardson P."/>
        </authorList>
    </citation>
    <scope>NUCLEOTIDE SEQUENCE</scope>
    <source>
        <strain evidence="5">PCC 7425</strain>
    </source>
</reference>
<dbReference type="InterPro" id="IPR027417">
    <property type="entry name" value="P-loop_NTPase"/>
</dbReference>
<evidence type="ECO:0000259" key="4">
    <source>
        <dbReference type="PROSITE" id="PS50893"/>
    </source>
</evidence>
<dbReference type="PANTHER" id="PTHR24220">
    <property type="entry name" value="IMPORT ATP-BINDING PROTEIN"/>
    <property type="match status" value="1"/>
</dbReference>
<dbReference type="InterPro" id="IPR015854">
    <property type="entry name" value="ABC_transpr_LolD-like"/>
</dbReference>
<dbReference type="PANTHER" id="PTHR24220:SF86">
    <property type="entry name" value="ABC TRANSPORTER ABCH.1"/>
    <property type="match status" value="1"/>
</dbReference>
<dbReference type="FunFam" id="3.40.50.300:FF:000032">
    <property type="entry name" value="Export ABC transporter ATP-binding protein"/>
    <property type="match status" value="1"/>
</dbReference>
<dbReference type="GO" id="GO:0005524">
    <property type="term" value="F:ATP binding"/>
    <property type="evidence" value="ECO:0007669"/>
    <property type="project" value="UniProtKB-KW"/>
</dbReference>
<dbReference type="GO" id="GO:0005886">
    <property type="term" value="C:plasma membrane"/>
    <property type="evidence" value="ECO:0007669"/>
    <property type="project" value="TreeGrafter"/>
</dbReference>
<keyword evidence="2" id="KW-0547">Nucleotide-binding</keyword>
<evidence type="ECO:0000256" key="3">
    <source>
        <dbReference type="ARBA" id="ARBA00022840"/>
    </source>
</evidence>
<dbReference type="PROSITE" id="PS00211">
    <property type="entry name" value="ABC_TRANSPORTER_1"/>
    <property type="match status" value="1"/>
</dbReference>
<dbReference type="SMART" id="SM00382">
    <property type="entry name" value="AAA"/>
    <property type="match status" value="1"/>
</dbReference>
<proteinExistence type="predicted"/>
<dbReference type="InterPro" id="IPR003439">
    <property type="entry name" value="ABC_transporter-like_ATP-bd"/>
</dbReference>
<dbReference type="InterPro" id="IPR003593">
    <property type="entry name" value="AAA+_ATPase"/>
</dbReference>
<dbReference type="Gene3D" id="3.40.50.300">
    <property type="entry name" value="P-loop containing nucleotide triphosphate hydrolases"/>
    <property type="match status" value="1"/>
</dbReference>
<protein>
    <submittedName>
        <fullName evidence="5">ABC transporter related</fullName>
    </submittedName>
</protein>
<name>B8HXF9_CYAP4</name>
<dbReference type="HOGENOM" id="CLU_000604_1_22_3"/>
<dbReference type="Pfam" id="PF00005">
    <property type="entry name" value="ABC_tran"/>
    <property type="match status" value="1"/>
</dbReference>
<organism evidence="5">
    <name type="scientific">Cyanothece sp. (strain PCC 7425 / ATCC 29141)</name>
    <dbReference type="NCBI Taxonomy" id="395961"/>
    <lineage>
        <taxon>Bacteria</taxon>
        <taxon>Bacillati</taxon>
        <taxon>Cyanobacteriota</taxon>
        <taxon>Cyanophyceae</taxon>
        <taxon>Gomontiellales</taxon>
        <taxon>Cyanothecaceae</taxon>
        <taxon>Cyanothece</taxon>
    </lineage>
</organism>
<dbReference type="PROSITE" id="PS50893">
    <property type="entry name" value="ABC_TRANSPORTER_2"/>
    <property type="match status" value="1"/>
</dbReference>
<dbReference type="InterPro" id="IPR017871">
    <property type="entry name" value="ABC_transporter-like_CS"/>
</dbReference>
<accession>B8HXF9</accession>
<dbReference type="CDD" id="cd03255">
    <property type="entry name" value="ABC_MJ0796_LolCDE_FtsE"/>
    <property type="match status" value="1"/>
</dbReference>
<dbReference type="InterPro" id="IPR017911">
    <property type="entry name" value="MacB-like_ATP-bd"/>
</dbReference>
<keyword evidence="3" id="KW-0067">ATP-binding</keyword>
<feature type="domain" description="ABC transporter" evidence="4">
    <location>
        <begin position="21"/>
        <end position="252"/>
    </location>
</feature>
<gene>
    <name evidence="5" type="ordered locus">Cyan7425_4191</name>
</gene>
<dbReference type="GO" id="GO:0022857">
    <property type="term" value="F:transmembrane transporter activity"/>
    <property type="evidence" value="ECO:0007669"/>
    <property type="project" value="TreeGrafter"/>
</dbReference>
<dbReference type="STRING" id="395961.Cyan7425_4191"/>
<dbReference type="AlphaFoldDB" id="B8HXF9"/>
<dbReference type="OrthoDB" id="508204at2"/>
<dbReference type="GO" id="GO:0016887">
    <property type="term" value="F:ATP hydrolysis activity"/>
    <property type="evidence" value="ECO:0007669"/>
    <property type="project" value="InterPro"/>
</dbReference>
<dbReference type="SUPFAM" id="SSF52540">
    <property type="entry name" value="P-loop containing nucleoside triphosphate hydrolases"/>
    <property type="match status" value="1"/>
</dbReference>
<evidence type="ECO:0000256" key="1">
    <source>
        <dbReference type="ARBA" id="ARBA00022448"/>
    </source>
</evidence>
<evidence type="ECO:0000313" key="5">
    <source>
        <dbReference type="EMBL" id="ACL46504.1"/>
    </source>
</evidence>
<evidence type="ECO:0000256" key="2">
    <source>
        <dbReference type="ARBA" id="ARBA00022741"/>
    </source>
</evidence>
<dbReference type="EMBL" id="CP001344">
    <property type="protein sequence ID" value="ACL46504.1"/>
    <property type="molecule type" value="Genomic_DNA"/>
</dbReference>
<keyword evidence="1" id="KW-0813">Transport</keyword>
<dbReference type="KEGG" id="cyn:Cyan7425_4191"/>